<dbReference type="AlphaFoldDB" id="A0A450Z988"/>
<accession>A0A450Z988</accession>
<dbReference type="Gene3D" id="1.10.150.130">
    <property type="match status" value="1"/>
</dbReference>
<proteinExistence type="predicted"/>
<evidence type="ECO:0000259" key="4">
    <source>
        <dbReference type="PROSITE" id="PS51898"/>
    </source>
</evidence>
<feature type="domain" description="Tyr recombinase" evidence="4">
    <location>
        <begin position="103"/>
        <end position="165"/>
    </location>
</feature>
<protein>
    <submittedName>
        <fullName evidence="5">Phage integrase, N-terminal SAM-like domain</fullName>
    </submittedName>
</protein>
<evidence type="ECO:0000256" key="1">
    <source>
        <dbReference type="ARBA" id="ARBA00022908"/>
    </source>
</evidence>
<dbReference type="InterPro" id="IPR004107">
    <property type="entry name" value="Integrase_SAM-like_N"/>
</dbReference>
<name>A0A450Z988_9GAMM</name>
<dbReference type="InterPro" id="IPR013762">
    <property type="entry name" value="Integrase-like_cat_sf"/>
</dbReference>
<organism evidence="5">
    <name type="scientific">Candidatus Kentrum sp. TC</name>
    <dbReference type="NCBI Taxonomy" id="2126339"/>
    <lineage>
        <taxon>Bacteria</taxon>
        <taxon>Pseudomonadati</taxon>
        <taxon>Pseudomonadota</taxon>
        <taxon>Gammaproteobacteria</taxon>
        <taxon>Candidatus Kentrum</taxon>
    </lineage>
</organism>
<dbReference type="Gene3D" id="1.10.443.10">
    <property type="entry name" value="Intergrase catalytic core"/>
    <property type="match status" value="1"/>
</dbReference>
<evidence type="ECO:0000313" key="5">
    <source>
        <dbReference type="EMBL" id="VFK50238.1"/>
    </source>
</evidence>
<reference evidence="5" key="1">
    <citation type="submission" date="2019-02" db="EMBL/GenBank/DDBJ databases">
        <authorList>
            <person name="Gruber-Vodicka R. H."/>
            <person name="Seah K. B. B."/>
        </authorList>
    </citation>
    <scope>NUCLEOTIDE SEQUENCE</scope>
    <source>
        <strain evidence="5">BECK_BZ123</strain>
    </source>
</reference>
<keyword evidence="2" id="KW-0238">DNA-binding</keyword>
<evidence type="ECO:0000256" key="2">
    <source>
        <dbReference type="ARBA" id="ARBA00023125"/>
    </source>
</evidence>
<keyword evidence="1" id="KW-0229">DNA integration</keyword>
<dbReference type="PROSITE" id="PS51898">
    <property type="entry name" value="TYR_RECOMBINASE"/>
    <property type="match status" value="1"/>
</dbReference>
<evidence type="ECO:0000256" key="3">
    <source>
        <dbReference type="ARBA" id="ARBA00023172"/>
    </source>
</evidence>
<gene>
    <name evidence="5" type="ORF">BECKTC1821D_GA0114238_10953</name>
</gene>
<dbReference type="EMBL" id="CAADFS010000095">
    <property type="protein sequence ID" value="VFK50238.1"/>
    <property type="molecule type" value="Genomic_DNA"/>
</dbReference>
<dbReference type="GO" id="GO:0003677">
    <property type="term" value="F:DNA binding"/>
    <property type="evidence" value="ECO:0007669"/>
    <property type="project" value="UniProtKB-KW"/>
</dbReference>
<dbReference type="SUPFAM" id="SSF56349">
    <property type="entry name" value="DNA breaking-rejoining enzymes"/>
    <property type="match status" value="1"/>
</dbReference>
<dbReference type="Pfam" id="PF13495">
    <property type="entry name" value="Phage_int_SAM_4"/>
    <property type="match status" value="1"/>
</dbReference>
<dbReference type="InterPro" id="IPR002104">
    <property type="entry name" value="Integrase_catalytic"/>
</dbReference>
<sequence>MTPTLDANFKRNYQTHLKRLELKGPQPKTIDAYARAIRRVSAYFDYWIDDLSESQLTNHFTDLLDSSSWSTIELDLYGLEFYYAHVLRKPWTTNPIKPPRSQRLSDIVTVDEAKRLFAETRILGYQVFFFTIYSLGLRLGEGPRLQVGDINAEYRRVHIRNSKGN</sequence>
<dbReference type="GO" id="GO:0015074">
    <property type="term" value="P:DNA integration"/>
    <property type="evidence" value="ECO:0007669"/>
    <property type="project" value="UniProtKB-KW"/>
</dbReference>
<keyword evidence="3" id="KW-0233">DNA recombination</keyword>
<dbReference type="InterPro" id="IPR011010">
    <property type="entry name" value="DNA_brk_join_enz"/>
</dbReference>
<dbReference type="GO" id="GO:0006310">
    <property type="term" value="P:DNA recombination"/>
    <property type="evidence" value="ECO:0007669"/>
    <property type="project" value="UniProtKB-KW"/>
</dbReference>
<dbReference type="InterPro" id="IPR010998">
    <property type="entry name" value="Integrase_recombinase_N"/>
</dbReference>